<dbReference type="OrthoDB" id="9814067at2"/>
<evidence type="ECO:0000313" key="3">
    <source>
        <dbReference type="EMBL" id="AVO35863.1"/>
    </source>
</evidence>
<sequence>MARLSRLSLPGRLHHILQRGNNRQAVVLDDEDRAALLQALRDEAAQAQVAVHAYVLMDNHLHLLATPATAEGVSQMMQGLGRRYVRAFNRRHGRSGTLFEGRYRSTLLQPEPHLLPAMAYLDLNPVRTGQAARAADWPWSSHGHYAGLRQSDWLQTHPLYWALGNTPFARQQAYADAVQAGISQQQHAALGRAVHSGWALGDEDFLAQVQAEADRRVTPGRPGRPRKPAESE</sequence>
<dbReference type="KEGG" id="otk:C6570_17770"/>
<dbReference type="GO" id="GO:0003677">
    <property type="term" value="F:DNA binding"/>
    <property type="evidence" value="ECO:0007669"/>
    <property type="project" value="InterPro"/>
</dbReference>
<dbReference type="PANTHER" id="PTHR34322">
    <property type="entry name" value="TRANSPOSASE, Y1_TNP DOMAIN-CONTAINING"/>
    <property type="match status" value="1"/>
</dbReference>
<name>A0A2S0MJJ7_9BURK</name>
<feature type="domain" description="Transposase IS200-like" evidence="2">
    <location>
        <begin position="9"/>
        <end position="124"/>
    </location>
</feature>
<feature type="region of interest" description="Disordered" evidence="1">
    <location>
        <begin position="210"/>
        <end position="232"/>
    </location>
</feature>
<dbReference type="InterPro" id="IPR002686">
    <property type="entry name" value="Transposase_17"/>
</dbReference>
<dbReference type="Pfam" id="PF01797">
    <property type="entry name" value="Y1_Tnp"/>
    <property type="match status" value="1"/>
</dbReference>
<accession>A0A2S0MJJ7</accession>
<evidence type="ECO:0000259" key="2">
    <source>
        <dbReference type="SMART" id="SM01321"/>
    </source>
</evidence>
<organism evidence="3 4">
    <name type="scientific">Ottowia oryzae</name>
    <dbReference type="NCBI Taxonomy" id="2109914"/>
    <lineage>
        <taxon>Bacteria</taxon>
        <taxon>Pseudomonadati</taxon>
        <taxon>Pseudomonadota</taxon>
        <taxon>Betaproteobacteria</taxon>
        <taxon>Burkholderiales</taxon>
        <taxon>Comamonadaceae</taxon>
        <taxon>Ottowia</taxon>
    </lineage>
</organism>
<dbReference type="InterPro" id="IPR036515">
    <property type="entry name" value="Transposase_17_sf"/>
</dbReference>
<gene>
    <name evidence="3" type="ORF">C6570_17770</name>
</gene>
<dbReference type="Proteomes" id="UP000239709">
    <property type="component" value="Chromosome"/>
</dbReference>
<dbReference type="SMART" id="SM01321">
    <property type="entry name" value="Y1_Tnp"/>
    <property type="match status" value="1"/>
</dbReference>
<dbReference type="PANTHER" id="PTHR34322:SF2">
    <property type="entry name" value="TRANSPOSASE IS200-LIKE DOMAIN-CONTAINING PROTEIN"/>
    <property type="match status" value="1"/>
</dbReference>
<dbReference type="GO" id="GO:0006313">
    <property type="term" value="P:DNA transposition"/>
    <property type="evidence" value="ECO:0007669"/>
    <property type="project" value="InterPro"/>
</dbReference>
<dbReference type="EMBL" id="CP027666">
    <property type="protein sequence ID" value="AVO35863.1"/>
    <property type="molecule type" value="Genomic_DNA"/>
</dbReference>
<keyword evidence="4" id="KW-1185">Reference proteome</keyword>
<protein>
    <submittedName>
        <fullName evidence="3">Transposase</fullName>
    </submittedName>
</protein>
<dbReference type="RefSeq" id="WP_106704407.1">
    <property type="nucleotide sequence ID" value="NZ_CP027666.1"/>
</dbReference>
<evidence type="ECO:0000313" key="4">
    <source>
        <dbReference type="Proteomes" id="UP000239709"/>
    </source>
</evidence>
<proteinExistence type="predicted"/>
<dbReference type="GO" id="GO:0004803">
    <property type="term" value="F:transposase activity"/>
    <property type="evidence" value="ECO:0007669"/>
    <property type="project" value="InterPro"/>
</dbReference>
<evidence type="ECO:0000256" key="1">
    <source>
        <dbReference type="SAM" id="MobiDB-lite"/>
    </source>
</evidence>
<dbReference type="Gene3D" id="3.30.70.1290">
    <property type="entry name" value="Transposase IS200-like"/>
    <property type="match status" value="1"/>
</dbReference>
<reference evidence="3 4" key="1">
    <citation type="submission" date="2018-03" db="EMBL/GenBank/DDBJ databases">
        <title>Genome sequencing of Ottowia sp.</title>
        <authorList>
            <person name="Kim S.-J."/>
            <person name="Heo J."/>
            <person name="Kwon S.-W."/>
        </authorList>
    </citation>
    <scope>NUCLEOTIDE SEQUENCE [LARGE SCALE GENOMIC DNA]</scope>
    <source>
        <strain evidence="3 4">KADR8-3</strain>
    </source>
</reference>
<dbReference type="AlphaFoldDB" id="A0A2S0MJJ7"/>
<dbReference type="SUPFAM" id="SSF143422">
    <property type="entry name" value="Transposase IS200-like"/>
    <property type="match status" value="1"/>
</dbReference>